<dbReference type="STRING" id="9785.ENSLAFP00000001783"/>
<accession>G3SPW3</accession>
<evidence type="ECO:0000259" key="2">
    <source>
        <dbReference type="PROSITE" id="PS50812"/>
    </source>
</evidence>
<dbReference type="Ensembl" id="ENSLAFT00000002132.3">
    <property type="protein sequence ID" value="ENSLAFP00000001783.3"/>
    <property type="gene ID" value="ENSLAFG00000002133.3"/>
</dbReference>
<evidence type="ECO:0000256" key="1">
    <source>
        <dbReference type="SAM" id="MobiDB-lite"/>
    </source>
</evidence>
<organism evidence="3 4">
    <name type="scientific">Loxodonta africana</name>
    <name type="common">African elephant</name>
    <dbReference type="NCBI Taxonomy" id="9785"/>
    <lineage>
        <taxon>Eukaryota</taxon>
        <taxon>Metazoa</taxon>
        <taxon>Chordata</taxon>
        <taxon>Craniata</taxon>
        <taxon>Vertebrata</taxon>
        <taxon>Euteleostomi</taxon>
        <taxon>Mammalia</taxon>
        <taxon>Eutheria</taxon>
        <taxon>Afrotheria</taxon>
        <taxon>Proboscidea</taxon>
        <taxon>Elephantidae</taxon>
        <taxon>Loxodonta</taxon>
    </lineage>
</organism>
<dbReference type="PANTHER" id="PTHR12550:SF81">
    <property type="entry name" value="HEPATOMA-DERIVED GROWTH FACTOR-LIKE PROTEIN 1"/>
    <property type="match status" value="1"/>
</dbReference>
<reference evidence="3" key="2">
    <citation type="submission" date="2025-08" db="UniProtKB">
        <authorList>
            <consortium name="Ensembl"/>
        </authorList>
    </citation>
    <scope>IDENTIFICATION</scope>
    <source>
        <strain evidence="3">Isolate ISIS603380</strain>
    </source>
</reference>
<keyword evidence="4" id="KW-1185">Reference proteome</keyword>
<protein>
    <submittedName>
        <fullName evidence="3">HDGF like 1</fullName>
    </submittedName>
</protein>
<dbReference type="Proteomes" id="UP000007646">
    <property type="component" value="Unassembled WGS sequence"/>
</dbReference>
<evidence type="ECO:0000313" key="4">
    <source>
        <dbReference type="Proteomes" id="UP000007646"/>
    </source>
</evidence>
<feature type="domain" description="PWWP" evidence="2">
    <location>
        <begin position="11"/>
        <end position="62"/>
    </location>
</feature>
<sequence>MSLHNRRKYKRGDLVFAKLKGFMHWPARIEQTYESNKYQVFFFGTHETAFLGPKNLFPYEESKEKFGKPNKRRGFSEGLWEIENNPTVKASDCHLSQEKSCRTEPHHKKTTTEGDGDKKRTNEGGGHKEGKPALDEPTKEEKAALKRGAGDLLEYSPKRPKEAELKREEKEEVRIDGERPLLVEAENSSTPSEPNSVCNPPQEKREPEEVEEAPKKEAEAPEARDQESL</sequence>
<reference evidence="3" key="3">
    <citation type="submission" date="2025-09" db="UniProtKB">
        <authorList>
            <consortium name="Ensembl"/>
        </authorList>
    </citation>
    <scope>IDENTIFICATION</scope>
    <source>
        <strain evidence="3">Isolate ISIS603380</strain>
    </source>
</reference>
<dbReference type="AlphaFoldDB" id="G3SPW3"/>
<dbReference type="FunFam" id="2.30.30.140:FF:000017">
    <property type="entry name" value="hepatoma-derived growth factor isoform X1"/>
    <property type="match status" value="1"/>
</dbReference>
<dbReference type="InterPro" id="IPR000313">
    <property type="entry name" value="PWWP_dom"/>
</dbReference>
<name>G3SPW3_LOXAF</name>
<dbReference type="Gene3D" id="2.30.30.140">
    <property type="match status" value="1"/>
</dbReference>
<dbReference type="HOGENOM" id="CLU_090867_0_0_1"/>
<feature type="compositionally biased region" description="Polar residues" evidence="1">
    <location>
        <begin position="186"/>
        <end position="199"/>
    </location>
</feature>
<feature type="region of interest" description="Disordered" evidence="1">
    <location>
        <begin position="91"/>
        <end position="229"/>
    </location>
</feature>
<dbReference type="Pfam" id="PF00855">
    <property type="entry name" value="PWWP"/>
    <property type="match status" value="1"/>
</dbReference>
<dbReference type="OMA" id="SCRTEPH"/>
<dbReference type="GeneTree" id="ENSGT00940000163720"/>
<dbReference type="PANTHER" id="PTHR12550">
    <property type="entry name" value="HEPATOMA-DERIVED GROWTH FACTOR-RELATED"/>
    <property type="match status" value="1"/>
</dbReference>
<dbReference type="PROSITE" id="PS50812">
    <property type="entry name" value="PWWP"/>
    <property type="match status" value="1"/>
</dbReference>
<proteinExistence type="predicted"/>
<dbReference type="InParanoid" id="G3SPW3"/>
<feature type="compositionally biased region" description="Basic and acidic residues" evidence="1">
    <location>
        <begin position="202"/>
        <end position="229"/>
    </location>
</feature>
<dbReference type="SUPFAM" id="SSF63748">
    <property type="entry name" value="Tudor/PWWP/MBT"/>
    <property type="match status" value="1"/>
</dbReference>
<feature type="compositionally biased region" description="Basic and acidic residues" evidence="1">
    <location>
        <begin position="156"/>
        <end position="181"/>
    </location>
</feature>
<feature type="compositionally biased region" description="Basic and acidic residues" evidence="1">
    <location>
        <begin position="91"/>
        <end position="144"/>
    </location>
</feature>
<dbReference type="eggNOG" id="KOG1904">
    <property type="taxonomic scope" value="Eukaryota"/>
</dbReference>
<reference evidence="3 4" key="1">
    <citation type="submission" date="2009-06" db="EMBL/GenBank/DDBJ databases">
        <title>The Genome Sequence of Loxodonta africana (African elephant).</title>
        <authorList>
            <person name="Di Palma F."/>
            <person name="Heiman D."/>
            <person name="Young S."/>
            <person name="Johnson J."/>
            <person name="Lander E.S."/>
            <person name="Lindblad-Toh K."/>
        </authorList>
    </citation>
    <scope>NUCLEOTIDE SEQUENCE [LARGE SCALE GENOMIC DNA]</scope>
    <source>
        <strain evidence="3 4">Isolate ISIS603380</strain>
    </source>
</reference>
<gene>
    <name evidence="3" type="primary">HDGFL1</name>
</gene>
<dbReference type="SMART" id="SM00293">
    <property type="entry name" value="PWWP"/>
    <property type="match status" value="1"/>
</dbReference>
<evidence type="ECO:0000313" key="3">
    <source>
        <dbReference type="Ensembl" id="ENSLAFP00000001783.3"/>
    </source>
</evidence>